<feature type="transmembrane region" description="Helical" evidence="12">
    <location>
        <begin position="142"/>
        <end position="163"/>
    </location>
</feature>
<evidence type="ECO:0000256" key="10">
    <source>
        <dbReference type="ARBA" id="ARBA00023157"/>
    </source>
</evidence>
<feature type="transmembrane region" description="Helical" evidence="12">
    <location>
        <begin position="29"/>
        <end position="50"/>
    </location>
</feature>
<keyword evidence="5 12" id="KW-1133">Transmembrane helix</keyword>
<evidence type="ECO:0000256" key="9">
    <source>
        <dbReference type="ARBA" id="ARBA00023136"/>
    </source>
</evidence>
<dbReference type="Pfam" id="PF02628">
    <property type="entry name" value="COX15-CtaA"/>
    <property type="match status" value="1"/>
</dbReference>
<evidence type="ECO:0000256" key="4">
    <source>
        <dbReference type="ARBA" id="ARBA00022723"/>
    </source>
</evidence>
<feature type="transmembrane region" description="Helical" evidence="12">
    <location>
        <begin position="87"/>
        <end position="106"/>
    </location>
</feature>
<evidence type="ECO:0000256" key="2">
    <source>
        <dbReference type="ARBA" id="ARBA00022475"/>
    </source>
</evidence>
<dbReference type="InterPro" id="IPR050450">
    <property type="entry name" value="COX15/CtaA_HemeA_synthase"/>
</dbReference>
<keyword evidence="7" id="KW-0408">Iron</keyword>
<feature type="transmembrane region" description="Helical" evidence="12">
    <location>
        <begin position="280"/>
        <end position="302"/>
    </location>
</feature>
<evidence type="ECO:0000256" key="11">
    <source>
        <dbReference type="ARBA" id="ARBA00023444"/>
    </source>
</evidence>
<evidence type="ECO:0000313" key="13">
    <source>
        <dbReference type="EMBL" id="WEG10224.1"/>
    </source>
</evidence>
<evidence type="ECO:0000256" key="12">
    <source>
        <dbReference type="SAM" id="Phobius"/>
    </source>
</evidence>
<keyword evidence="8" id="KW-0350">Heme biosynthesis</keyword>
<dbReference type="Proteomes" id="UP001214553">
    <property type="component" value="Chromosome"/>
</dbReference>
<feature type="transmembrane region" description="Helical" evidence="12">
    <location>
        <begin position="222"/>
        <end position="243"/>
    </location>
</feature>
<feature type="transmembrane region" description="Helical" evidence="12">
    <location>
        <begin position="179"/>
        <end position="202"/>
    </location>
</feature>
<keyword evidence="4" id="KW-0479">Metal-binding</keyword>
<dbReference type="InterPro" id="IPR003780">
    <property type="entry name" value="COX15/CtaA_fam"/>
</dbReference>
<keyword evidence="14" id="KW-1185">Reference proteome</keyword>
<keyword evidence="9 12" id="KW-0472">Membrane</keyword>
<evidence type="ECO:0000256" key="8">
    <source>
        <dbReference type="ARBA" id="ARBA00023133"/>
    </source>
</evidence>
<evidence type="ECO:0000256" key="7">
    <source>
        <dbReference type="ARBA" id="ARBA00023004"/>
    </source>
</evidence>
<proteinExistence type="predicted"/>
<evidence type="ECO:0000256" key="1">
    <source>
        <dbReference type="ARBA" id="ARBA00004141"/>
    </source>
</evidence>
<comment type="pathway">
    <text evidence="11">Porphyrin-containing compound metabolism.</text>
</comment>
<keyword evidence="2" id="KW-1003">Cell membrane</keyword>
<evidence type="ECO:0000313" key="14">
    <source>
        <dbReference type="Proteomes" id="UP001214553"/>
    </source>
</evidence>
<organism evidence="13 14">
    <name type="scientific">Microbacterium horticulturae</name>
    <dbReference type="NCBI Taxonomy" id="3028316"/>
    <lineage>
        <taxon>Bacteria</taxon>
        <taxon>Bacillati</taxon>
        <taxon>Actinomycetota</taxon>
        <taxon>Actinomycetes</taxon>
        <taxon>Micrococcales</taxon>
        <taxon>Microbacteriaceae</taxon>
        <taxon>Microbacterium</taxon>
    </lineage>
</organism>
<comment type="subcellular location">
    <subcellularLocation>
        <location evidence="1">Membrane</location>
        <topology evidence="1">Multi-pass membrane protein</topology>
    </subcellularLocation>
</comment>
<evidence type="ECO:0000256" key="5">
    <source>
        <dbReference type="ARBA" id="ARBA00022989"/>
    </source>
</evidence>
<feature type="transmembrane region" description="Helical" evidence="12">
    <location>
        <begin position="113"/>
        <end position="136"/>
    </location>
</feature>
<sequence>MSSEQTVTEPSTLRRRLWLWLPDRVDRRVMVAAWISFITEVLIIGTGGAVRLTGSGLGCEWPLCAPDSLVPVPGMGLHSYIEFGNRLMTGVVGLAGLAVLLLVLRLRRTRKDLFVMAVIVVAGILAQAVVGGITVLTGLNAGIVGFHFFATLALVAVTAAFLVRAKTPSGPRTLAVPRWYMILTHVTTLFLALTLIIGILTTASGPHSGDSAVVRHGWSAEILAHVHSVPGYTLFALVVVLTAVASLQKLPTLRWAVLLLIVLGVQIPVGVYQARAGLPALSVGVHMILAGLATAAMTALVLNLKKPSEHA</sequence>
<dbReference type="PANTHER" id="PTHR35457">
    <property type="entry name" value="HEME A SYNTHASE"/>
    <property type="match status" value="1"/>
</dbReference>
<evidence type="ECO:0000256" key="6">
    <source>
        <dbReference type="ARBA" id="ARBA00023002"/>
    </source>
</evidence>
<dbReference type="RefSeq" id="WP_275279560.1">
    <property type="nucleotide sequence ID" value="NZ_CP119108.1"/>
</dbReference>
<accession>A0ABY8C193</accession>
<name>A0ABY8C193_9MICO</name>
<reference evidence="13 14" key="1">
    <citation type="submission" date="2023-03" db="EMBL/GenBank/DDBJ databases">
        <title>Genome sequence of Microbacterium sp. KACC 23027.</title>
        <authorList>
            <person name="Kim S."/>
            <person name="Heo J."/>
            <person name="Kwon S.-W."/>
        </authorList>
    </citation>
    <scope>NUCLEOTIDE SEQUENCE [LARGE SCALE GENOMIC DNA]</scope>
    <source>
        <strain evidence="13 14">KACC 23027</strain>
    </source>
</reference>
<feature type="transmembrane region" description="Helical" evidence="12">
    <location>
        <begin position="255"/>
        <end position="274"/>
    </location>
</feature>
<dbReference type="EMBL" id="CP119108">
    <property type="protein sequence ID" value="WEG10224.1"/>
    <property type="molecule type" value="Genomic_DNA"/>
</dbReference>
<dbReference type="PANTHER" id="PTHR35457:SF1">
    <property type="entry name" value="HEME A SYNTHASE"/>
    <property type="match status" value="1"/>
</dbReference>
<evidence type="ECO:0000256" key="3">
    <source>
        <dbReference type="ARBA" id="ARBA00022692"/>
    </source>
</evidence>
<gene>
    <name evidence="13" type="ORF">PU630_06630</name>
</gene>
<keyword evidence="6" id="KW-0560">Oxidoreductase</keyword>
<protein>
    <submittedName>
        <fullName evidence="13">COX15/CtaA family protein</fullName>
    </submittedName>
</protein>
<keyword evidence="10" id="KW-1015">Disulfide bond</keyword>
<keyword evidence="3 12" id="KW-0812">Transmembrane</keyword>